<dbReference type="AlphaFoldDB" id="A0A4C1XQQ7"/>
<keyword evidence="2" id="KW-1185">Reference proteome</keyword>
<evidence type="ECO:0000313" key="1">
    <source>
        <dbReference type="EMBL" id="GBP65312.1"/>
    </source>
</evidence>
<proteinExistence type="predicted"/>
<evidence type="ECO:0000313" key="2">
    <source>
        <dbReference type="Proteomes" id="UP000299102"/>
    </source>
</evidence>
<dbReference type="Proteomes" id="UP000299102">
    <property type="component" value="Unassembled WGS sequence"/>
</dbReference>
<reference evidence="1 2" key="1">
    <citation type="journal article" date="2019" name="Commun. Biol.">
        <title>The bagworm genome reveals a unique fibroin gene that provides high tensile strength.</title>
        <authorList>
            <person name="Kono N."/>
            <person name="Nakamura H."/>
            <person name="Ohtoshi R."/>
            <person name="Tomita M."/>
            <person name="Numata K."/>
            <person name="Arakawa K."/>
        </authorList>
    </citation>
    <scope>NUCLEOTIDE SEQUENCE [LARGE SCALE GENOMIC DNA]</scope>
</reference>
<dbReference type="EMBL" id="BGZK01000925">
    <property type="protein sequence ID" value="GBP65312.1"/>
    <property type="molecule type" value="Genomic_DNA"/>
</dbReference>
<protein>
    <submittedName>
        <fullName evidence="1">Uncharacterized protein</fullName>
    </submittedName>
</protein>
<accession>A0A4C1XQQ7</accession>
<organism evidence="1 2">
    <name type="scientific">Eumeta variegata</name>
    <name type="common">Bagworm moth</name>
    <name type="synonym">Eumeta japonica</name>
    <dbReference type="NCBI Taxonomy" id="151549"/>
    <lineage>
        <taxon>Eukaryota</taxon>
        <taxon>Metazoa</taxon>
        <taxon>Ecdysozoa</taxon>
        <taxon>Arthropoda</taxon>
        <taxon>Hexapoda</taxon>
        <taxon>Insecta</taxon>
        <taxon>Pterygota</taxon>
        <taxon>Neoptera</taxon>
        <taxon>Endopterygota</taxon>
        <taxon>Lepidoptera</taxon>
        <taxon>Glossata</taxon>
        <taxon>Ditrysia</taxon>
        <taxon>Tineoidea</taxon>
        <taxon>Psychidae</taxon>
        <taxon>Oiketicinae</taxon>
        <taxon>Eumeta</taxon>
    </lineage>
</organism>
<name>A0A4C1XQQ7_EUMVA</name>
<sequence length="136" mass="15275">MLANYAKTISKSLINLGTTPTASGDSNCPNAGSRHDFKETAESRYRFKVSLNVSALPVRLLVQTGLRRKARTCRLKNGSSHRLECAACVIVDLLMSLRSFRFAQLHISVWTVIRATLHFDKVLLDDTCVYEYVLKI</sequence>
<gene>
    <name evidence="1" type="ORF">EVAR_48018_1</name>
</gene>
<comment type="caution">
    <text evidence="1">The sequence shown here is derived from an EMBL/GenBank/DDBJ whole genome shotgun (WGS) entry which is preliminary data.</text>
</comment>